<dbReference type="InterPro" id="IPR006158">
    <property type="entry name" value="Cobalamin-bd"/>
</dbReference>
<proteinExistence type="predicted"/>
<dbReference type="CDD" id="cd01335">
    <property type="entry name" value="Radical_SAM"/>
    <property type="match status" value="1"/>
</dbReference>
<dbReference type="InterPro" id="IPR045784">
    <property type="entry name" value="Radical_SAM_N2"/>
</dbReference>
<dbReference type="GO" id="GO:0003824">
    <property type="term" value="F:catalytic activity"/>
    <property type="evidence" value="ECO:0007669"/>
    <property type="project" value="InterPro"/>
</dbReference>
<evidence type="ECO:0000259" key="1">
    <source>
        <dbReference type="PROSITE" id="PS51332"/>
    </source>
</evidence>
<dbReference type="InterPro" id="IPR023404">
    <property type="entry name" value="rSAM_horseshoe"/>
</dbReference>
<organism evidence="3 4">
    <name type="scientific">Selenomonas timonae</name>
    <dbReference type="NCBI Taxonomy" id="2754044"/>
    <lineage>
        <taxon>Bacteria</taxon>
        <taxon>Bacillati</taxon>
        <taxon>Bacillota</taxon>
        <taxon>Negativicutes</taxon>
        <taxon>Selenomonadales</taxon>
        <taxon>Selenomonadaceae</taxon>
        <taxon>Selenomonas</taxon>
    </lineage>
</organism>
<reference evidence="3 4" key="1">
    <citation type="submission" date="2020-07" db="EMBL/GenBank/DDBJ databases">
        <title>Complete genome and description of Selenomonas timonensis sp. nov., a new bacterium isolated from a gingivitis subject.</title>
        <authorList>
            <person name="Antezack A."/>
        </authorList>
    </citation>
    <scope>NUCLEOTIDE SEQUENCE [LARGE SCALE GENOMIC DNA]</scope>
    <source>
        <strain evidence="3 4">Marseille-Q3039</strain>
    </source>
</reference>
<dbReference type="PROSITE" id="PS51918">
    <property type="entry name" value="RADICAL_SAM"/>
    <property type="match status" value="1"/>
</dbReference>
<dbReference type="PANTHER" id="PTHR42731:SF5">
    <property type="entry name" value="RADICAL SAM DOMAIN PROTEIN"/>
    <property type="match status" value="1"/>
</dbReference>
<dbReference type="EMBL" id="CP060204">
    <property type="protein sequence ID" value="QNH54334.1"/>
    <property type="molecule type" value="Genomic_DNA"/>
</dbReference>
<dbReference type="PANTHER" id="PTHR42731">
    <property type="entry name" value="SLL1084 PROTEIN"/>
    <property type="match status" value="1"/>
</dbReference>
<feature type="domain" description="B12-binding" evidence="1">
    <location>
        <begin position="29"/>
        <end position="178"/>
    </location>
</feature>
<feature type="domain" description="Radical SAM core" evidence="2">
    <location>
        <begin position="244"/>
        <end position="471"/>
    </location>
</feature>
<dbReference type="Pfam" id="PF19864">
    <property type="entry name" value="Radical_SAM_N2"/>
    <property type="match status" value="1"/>
</dbReference>
<dbReference type="RefSeq" id="WP_185980337.1">
    <property type="nucleotide sequence ID" value="NZ_CP060204.1"/>
</dbReference>
<dbReference type="Proteomes" id="UP000515480">
    <property type="component" value="Chromosome"/>
</dbReference>
<keyword evidence="4" id="KW-1185">Reference proteome</keyword>
<dbReference type="PROSITE" id="PS51332">
    <property type="entry name" value="B12_BINDING"/>
    <property type="match status" value="1"/>
</dbReference>
<dbReference type="InterPro" id="IPR023862">
    <property type="entry name" value="CHP03960_rSAM"/>
</dbReference>
<dbReference type="InterPro" id="IPR058240">
    <property type="entry name" value="rSAM_sf"/>
</dbReference>
<evidence type="ECO:0000313" key="3">
    <source>
        <dbReference type="EMBL" id="QNH54334.1"/>
    </source>
</evidence>
<protein>
    <submittedName>
        <fullName evidence="3">TIGR03960 family B12-binding radical SAM protein</fullName>
    </submittedName>
</protein>
<evidence type="ECO:0000259" key="2">
    <source>
        <dbReference type="PROSITE" id="PS51918"/>
    </source>
</evidence>
<dbReference type="GO" id="GO:0051536">
    <property type="term" value="F:iron-sulfur cluster binding"/>
    <property type="evidence" value="ECO:0007669"/>
    <property type="project" value="InterPro"/>
</dbReference>
<dbReference type="KEGG" id="stim:H1B31_10925"/>
<dbReference type="Gene3D" id="3.80.30.20">
    <property type="entry name" value="tm_1862 like domain"/>
    <property type="match status" value="1"/>
</dbReference>
<name>A0A7G7VJP1_9FIRM</name>
<dbReference type="Pfam" id="PF04055">
    <property type="entry name" value="Radical_SAM"/>
    <property type="match status" value="1"/>
</dbReference>
<dbReference type="InterPro" id="IPR007197">
    <property type="entry name" value="rSAM"/>
</dbReference>
<dbReference type="AlphaFoldDB" id="A0A7G7VJP1"/>
<dbReference type="SUPFAM" id="SSF102114">
    <property type="entry name" value="Radical SAM enzymes"/>
    <property type="match status" value="1"/>
</dbReference>
<dbReference type="GO" id="GO:0031419">
    <property type="term" value="F:cobalamin binding"/>
    <property type="evidence" value="ECO:0007669"/>
    <property type="project" value="InterPro"/>
</dbReference>
<dbReference type="InterPro" id="IPR006638">
    <property type="entry name" value="Elp3/MiaA/NifB-like_rSAM"/>
</dbReference>
<gene>
    <name evidence="3" type="ORF">H1B31_10925</name>
</gene>
<evidence type="ECO:0000313" key="4">
    <source>
        <dbReference type="Proteomes" id="UP000515480"/>
    </source>
</evidence>
<dbReference type="SFLD" id="SFLDS00029">
    <property type="entry name" value="Radical_SAM"/>
    <property type="match status" value="1"/>
</dbReference>
<dbReference type="Gene3D" id="3.40.50.280">
    <property type="entry name" value="Cobalamin-binding domain"/>
    <property type="match status" value="1"/>
</dbReference>
<dbReference type="SMART" id="SM00729">
    <property type="entry name" value="Elp3"/>
    <property type="match status" value="1"/>
</dbReference>
<sequence>MDHRLKSSLQERFARERGSYRYPAGGRTRFALVYPNTYFVGMSNLGIHIIYDLLNRRGDTACERVFLPDRTELPRYERTQTPMMSVETQTPLADFAVIGFAISFEMDYFHVVKMLALSHVRLRASERTARDPLIIAGGPCATFNPEPLAEIVDAFVIGEGEAVMPALMDAYHEGVRQGTDRAALLRRLARVPGVYVPALYRVDYDAAGRIAALSSEGEIPQTIARQWVEDLDAHPAHTVVVTEDTEFNLYLIETARGCGRHCRFCMAGYCFRRPRNRSLAVIEEEVRAALPYGKKIGLMGAAISDYPEIDELCRSILGEGLSMSVASFRADSVTKELVEALAASGLQTLTLAPEAGSARMRAVINKGIEEHHLFTAIDLGAAAHIPNFKLYIMVGLPFEEDADIAAIIDLAERLRRYMDERGSRGTLTLSVNPFVPKPFTPFQWMPMASKKRLDAVMKTLTQALRRTKKIVVNFESPKEALVQAILARGDRRLSLPLMRAAAGRGAKDLVPEMRDAGLSPDDYLTREWAEDEILPWEHLDMGFTKHYLRQEYERAESLKATLGCFDGCTRCGVCRANKERTNA</sequence>
<accession>A0A7G7VJP1</accession>
<dbReference type="NCBIfam" id="TIGR03960">
    <property type="entry name" value="rSAM_fuse_unch"/>
    <property type="match status" value="1"/>
</dbReference>
<dbReference type="SFLD" id="SFLDG01082">
    <property type="entry name" value="B12-binding_domain_containing"/>
    <property type="match status" value="1"/>
</dbReference>
<dbReference type="GO" id="GO:0046872">
    <property type="term" value="F:metal ion binding"/>
    <property type="evidence" value="ECO:0007669"/>
    <property type="project" value="InterPro"/>
</dbReference>